<keyword evidence="3" id="KW-1185">Reference proteome</keyword>
<name>A0AA40BWZ3_9PEZI</name>
<reference evidence="2" key="1">
    <citation type="submission" date="2023-06" db="EMBL/GenBank/DDBJ databases">
        <title>Genome-scale phylogeny and comparative genomics of the fungal order Sordariales.</title>
        <authorList>
            <consortium name="Lawrence Berkeley National Laboratory"/>
            <person name="Hensen N."/>
            <person name="Bonometti L."/>
            <person name="Westerberg I."/>
            <person name="Brannstrom I.O."/>
            <person name="Guillou S."/>
            <person name="Cros-Aarteil S."/>
            <person name="Calhoun S."/>
            <person name="Haridas S."/>
            <person name="Kuo A."/>
            <person name="Mondo S."/>
            <person name="Pangilinan J."/>
            <person name="Riley R."/>
            <person name="Labutti K."/>
            <person name="Andreopoulos B."/>
            <person name="Lipzen A."/>
            <person name="Chen C."/>
            <person name="Yanf M."/>
            <person name="Daum C."/>
            <person name="Ng V."/>
            <person name="Clum A."/>
            <person name="Steindorff A."/>
            <person name="Ohm R."/>
            <person name="Martin F."/>
            <person name="Silar P."/>
            <person name="Natvig D."/>
            <person name="Lalanne C."/>
            <person name="Gautier V."/>
            <person name="Ament-Velasquez S.L."/>
            <person name="Kruys A."/>
            <person name="Hutchinson M.I."/>
            <person name="Powell A.J."/>
            <person name="Barry K."/>
            <person name="Miller A.N."/>
            <person name="Grigoriev I.V."/>
            <person name="Debuchy R."/>
            <person name="Gladieux P."/>
            <person name="Thoren M.H."/>
            <person name="Johannesson H."/>
        </authorList>
    </citation>
    <scope>NUCLEOTIDE SEQUENCE</scope>
    <source>
        <strain evidence="2">CBS 606.72</strain>
    </source>
</reference>
<evidence type="ECO:0000259" key="1">
    <source>
        <dbReference type="Pfam" id="PF12937"/>
    </source>
</evidence>
<organism evidence="2 3">
    <name type="scientific">Immersiella caudata</name>
    <dbReference type="NCBI Taxonomy" id="314043"/>
    <lineage>
        <taxon>Eukaryota</taxon>
        <taxon>Fungi</taxon>
        <taxon>Dikarya</taxon>
        <taxon>Ascomycota</taxon>
        <taxon>Pezizomycotina</taxon>
        <taxon>Sordariomycetes</taxon>
        <taxon>Sordariomycetidae</taxon>
        <taxon>Sordariales</taxon>
        <taxon>Lasiosphaeriaceae</taxon>
        <taxon>Immersiella</taxon>
    </lineage>
</organism>
<feature type="domain" description="F-box" evidence="1">
    <location>
        <begin position="9"/>
        <end position="81"/>
    </location>
</feature>
<accession>A0AA40BWZ3</accession>
<dbReference type="Pfam" id="PF12937">
    <property type="entry name" value="F-box-like"/>
    <property type="match status" value="1"/>
</dbReference>
<gene>
    <name evidence="2" type="ORF">B0T14DRAFT_497878</name>
</gene>
<dbReference type="InterPro" id="IPR001810">
    <property type="entry name" value="F-box_dom"/>
</dbReference>
<dbReference type="EMBL" id="JAULSU010000005">
    <property type="protein sequence ID" value="KAK0616700.1"/>
    <property type="molecule type" value="Genomic_DNA"/>
</dbReference>
<dbReference type="AlphaFoldDB" id="A0AA40BWZ3"/>
<evidence type="ECO:0000313" key="3">
    <source>
        <dbReference type="Proteomes" id="UP001175000"/>
    </source>
</evidence>
<proteinExistence type="predicted"/>
<dbReference type="Proteomes" id="UP001175000">
    <property type="component" value="Unassembled WGS sequence"/>
</dbReference>
<evidence type="ECO:0000313" key="2">
    <source>
        <dbReference type="EMBL" id="KAK0616700.1"/>
    </source>
</evidence>
<comment type="caution">
    <text evidence="2">The sequence shown here is derived from an EMBL/GenBank/DDBJ whole genome shotgun (WGS) entry which is preliminary data.</text>
</comment>
<sequence>MRLDDPTSIHSLPNEILLRIAEFLVPEPVTASETDDSFIRNREQGKWCRFFEKRQSIVNLSLTSRRFRGIAGPLLYRNIFLKKPSSLCSLIVQLAQNPSLGPLVRHLNSTIDLRPENFDEVWNAWWSVLPRCLAANNGFDYPPSSPILLTHLPENWPTSKPGMRAEFAGFLLASLLGLTNCIEEFGILLPEHRGRPQNDDQEPPSTMGKWLLDGGTWPFPNPLGQLHGTTDTSFNACPTLPTSSRLRTEPYWPPPFLREVAVEYDDGTTGLDSIFLLEVVPHFEAIEHATLRQRYGFGSLDPPDILSPEHLKTVAGTTHLNALGYLDGLKRIPTIKSGGAGLCEHLDSLRAATVRVRDAPTGLNFTSSFNLSRALQHIQPSWTSALALRRKSLTLHYQNFRATPFGSLFRSLLRQMGNVESLCLRSSGRISNMGAHARELALYFGDPGEKYFPNIRRLALRLCISEKETLSVYGRYGRFRCLQGLRCLQELEITMEGLFGPLTNLGRVFGGQNFIPLVLGQAVPGQAVFGQAVEAESLGQIIRSLPANLETLIIGDWWSQYSDPRNLLPVQGNVGDDPSELRKGKSNKEDCLERLAAIQRATVEAMITLAPLLKRQAKIKRVVFLVFRWNAADVQDLMVGFLHTPFEPDNGEGTSKKARRKAKKSKITQESRIVNLYKELGIDFEFKTKRRKVFSKNLADVKYRLSCNRT</sequence>
<protein>
    <recommendedName>
        <fullName evidence="1">F-box domain-containing protein</fullName>
    </recommendedName>
</protein>